<reference evidence="2 3" key="1">
    <citation type="submission" date="2018-10" db="EMBL/GenBank/DDBJ databases">
        <title>Genomic Encyclopedia of Type Strains, Phase IV (KMG-IV): sequencing the most valuable type-strain genomes for metagenomic binning, comparative biology and taxonomic classification.</title>
        <authorList>
            <person name="Goeker M."/>
        </authorList>
    </citation>
    <scope>NUCLEOTIDE SEQUENCE [LARGE SCALE GENOMIC DNA]</scope>
    <source>
        <strain evidence="2 3">DSM 4734</strain>
    </source>
</reference>
<accession>A0A495DLX6</accession>
<keyword evidence="1" id="KW-0472">Membrane</keyword>
<comment type="caution">
    <text evidence="2">The sequence shown here is derived from an EMBL/GenBank/DDBJ whole genome shotgun (WGS) entry which is preliminary data.</text>
</comment>
<evidence type="ECO:0000313" key="3">
    <source>
        <dbReference type="Proteomes" id="UP000273675"/>
    </source>
</evidence>
<dbReference type="EMBL" id="RBIM01000001">
    <property type="protein sequence ID" value="RKR03936.1"/>
    <property type="molecule type" value="Genomic_DNA"/>
</dbReference>
<organism evidence="2 3">
    <name type="scientific">Maricaulis maris</name>
    <dbReference type="NCBI Taxonomy" id="74318"/>
    <lineage>
        <taxon>Bacteria</taxon>
        <taxon>Pseudomonadati</taxon>
        <taxon>Pseudomonadota</taxon>
        <taxon>Alphaproteobacteria</taxon>
        <taxon>Maricaulales</taxon>
        <taxon>Maricaulaceae</taxon>
        <taxon>Maricaulis</taxon>
    </lineage>
</organism>
<feature type="transmembrane region" description="Helical" evidence="1">
    <location>
        <begin position="35"/>
        <end position="55"/>
    </location>
</feature>
<feature type="transmembrane region" description="Helical" evidence="1">
    <location>
        <begin position="67"/>
        <end position="85"/>
    </location>
</feature>
<evidence type="ECO:0000313" key="2">
    <source>
        <dbReference type="EMBL" id="RKR03936.1"/>
    </source>
</evidence>
<keyword evidence="1" id="KW-1133">Transmembrane helix</keyword>
<dbReference type="AlphaFoldDB" id="A0A495DLX6"/>
<proteinExistence type="predicted"/>
<evidence type="ECO:0000256" key="1">
    <source>
        <dbReference type="SAM" id="Phobius"/>
    </source>
</evidence>
<keyword evidence="1" id="KW-0812">Transmembrane</keyword>
<name>A0A495DLX6_9PROT</name>
<dbReference type="RefSeq" id="WP_121209807.1">
    <property type="nucleotide sequence ID" value="NZ_RBIM01000001.1"/>
</dbReference>
<sequence>MSEIELVEGEALLWRGEPDFTKAEKTPKSWHHRRMVHVAWLVGLALAAMVVFYLGHLVAPPWLRNTLGGGLVLAFLCTLLGFVNARPRPTDLATEPPVFIVTDRRVTRIDGPDARFSLYAQGLAAARLEPNGEVHDLSLYGMTEDAFIQFTAIADGPAVEKLITSTLVAPLKGAPS</sequence>
<dbReference type="Proteomes" id="UP000273675">
    <property type="component" value="Unassembled WGS sequence"/>
</dbReference>
<protein>
    <submittedName>
        <fullName evidence="2">Uncharacterized protein</fullName>
    </submittedName>
</protein>
<gene>
    <name evidence="2" type="ORF">C7435_0379</name>
</gene>